<dbReference type="Proteomes" id="UP001143304">
    <property type="component" value="Unassembled WGS sequence"/>
</dbReference>
<keyword evidence="2" id="KW-1185">Reference proteome</keyword>
<dbReference type="Gene3D" id="3.40.50.300">
    <property type="entry name" value="P-loop containing nucleotide triphosphate hydrolases"/>
    <property type="match status" value="1"/>
</dbReference>
<evidence type="ECO:0000313" key="2">
    <source>
        <dbReference type="Proteomes" id="UP001143304"/>
    </source>
</evidence>
<name>A0ABT3TA48_9GAMM</name>
<dbReference type="InterPro" id="IPR052736">
    <property type="entry name" value="Stf3_sulfotransferase"/>
</dbReference>
<organism evidence="1 2">
    <name type="scientific">Candidatus Marimicrobium litorale</name>
    <dbReference type="NCBI Taxonomy" id="2518991"/>
    <lineage>
        <taxon>Bacteria</taxon>
        <taxon>Pseudomonadati</taxon>
        <taxon>Pseudomonadota</taxon>
        <taxon>Gammaproteobacteria</taxon>
        <taxon>Cellvibrionales</taxon>
        <taxon>Halieaceae</taxon>
        <taxon>Marimicrobium</taxon>
    </lineage>
</organism>
<sequence>MLEGMERAMSKTYHLQQFTTATQTRNRTMRALNLVGKLAPAYMRPDANNLWRAAQKNSSLAGDIAPEPSKEAASALDHLVDSIGNSTSLNFVGRISAFDDSKRMARNHLRIQALIQSQPSILETVIPEPIFIIGMPRTGTTWLHTLLAQDPRHRTIPYWESYEPIPPSTGLDNRIERLVKMLKQLDQIAPNYQAIHPMTAESAEECVALFMNEFRTIQFDIQYRVPEYVLWLKSQDATVAYRGYLRQLKIIQHFRSSGERFILKDPAHAFNLRAIVEIFPNAKFIFTHRDPAQSLSSICSLYANTRSLFSDAVDAQSVGKEIINGYWPEGLEDAMRVRQSLPKNCYTDVRQTDLRTNPLHAVRRIYEDLNIGFDETAQSAINVFLNASAHSPHHRHEHSPEGFGLTAGVMRERLQGYVEDFDL</sequence>
<dbReference type="Pfam" id="PF13469">
    <property type="entry name" value="Sulfotransfer_3"/>
    <property type="match status" value="1"/>
</dbReference>
<dbReference type="SUPFAM" id="SSF52540">
    <property type="entry name" value="P-loop containing nucleoside triphosphate hydrolases"/>
    <property type="match status" value="1"/>
</dbReference>
<dbReference type="InterPro" id="IPR027417">
    <property type="entry name" value="P-loop_NTPase"/>
</dbReference>
<dbReference type="PANTHER" id="PTHR36451">
    <property type="entry name" value="PAPS-DEPENDENT SULFOTRANSFERASE STF3"/>
    <property type="match status" value="1"/>
</dbReference>
<proteinExistence type="predicted"/>
<dbReference type="EMBL" id="SHNO01000002">
    <property type="protein sequence ID" value="MCX2979065.1"/>
    <property type="molecule type" value="Genomic_DNA"/>
</dbReference>
<protein>
    <submittedName>
        <fullName evidence="1">Sulfotransferase</fullName>
    </submittedName>
</protein>
<dbReference type="PANTHER" id="PTHR36451:SF1">
    <property type="entry name" value="OMEGA-HYDROXY-BETA-DIHYDROMENAQUINONE-9 SULFOTRANSFERASE STF3"/>
    <property type="match status" value="1"/>
</dbReference>
<evidence type="ECO:0000313" key="1">
    <source>
        <dbReference type="EMBL" id="MCX2979065.1"/>
    </source>
</evidence>
<gene>
    <name evidence="1" type="ORF">EYC82_17100</name>
</gene>
<accession>A0ABT3TA48</accession>
<comment type="caution">
    <text evidence="1">The sequence shown here is derived from an EMBL/GenBank/DDBJ whole genome shotgun (WGS) entry which is preliminary data.</text>
</comment>
<reference evidence="1" key="1">
    <citation type="submission" date="2019-02" db="EMBL/GenBank/DDBJ databases">
        <authorList>
            <person name="Li S.-H."/>
        </authorList>
    </citation>
    <scope>NUCLEOTIDE SEQUENCE</scope>
    <source>
        <strain evidence="1">IMCC11814</strain>
    </source>
</reference>